<evidence type="ECO:0000313" key="2">
    <source>
        <dbReference type="WBParaSite" id="RSKR_0000505100.1"/>
    </source>
</evidence>
<accession>A0AC35TWF8</accession>
<proteinExistence type="predicted"/>
<dbReference type="WBParaSite" id="RSKR_0000505100.1">
    <property type="protein sequence ID" value="RSKR_0000505100.1"/>
    <property type="gene ID" value="RSKR_0000505100"/>
</dbReference>
<sequence>MLRKNLNIGTRFGEELLKRPVNTMNLFPIYSISSILSPPGPHQSSNQVNDNLEKQIKKQNPYSFLKESKNVGSFTNRDKHLPLPKEIALSFSGAGTLGLYHYGVVHCLQTYSPQLMSRVTKFAGTSVGSVVATFLALDEQLFDESIKLFLDVSQELNELTFGALTPGFSMHEKLILLADKILPDKIEFRLKKVYISMTKAETNENILLDEFKTKKDLIAAISASCYIPGWSANYFTPRPSINGVTYIDGGYTNNLPIFPGIETITISPFSSKATISPSNSSIFAPYFPVQVTIGNQAINANLANVSRAASALFPPNVESLKQYYDTGFKDAFLYLFESGRLERPP</sequence>
<organism evidence="1 2">
    <name type="scientific">Rhabditophanes sp. KR3021</name>
    <dbReference type="NCBI Taxonomy" id="114890"/>
    <lineage>
        <taxon>Eukaryota</taxon>
        <taxon>Metazoa</taxon>
        <taxon>Ecdysozoa</taxon>
        <taxon>Nematoda</taxon>
        <taxon>Chromadorea</taxon>
        <taxon>Rhabditida</taxon>
        <taxon>Tylenchina</taxon>
        <taxon>Panagrolaimomorpha</taxon>
        <taxon>Strongyloidoidea</taxon>
        <taxon>Alloionematidae</taxon>
        <taxon>Rhabditophanes</taxon>
    </lineage>
</organism>
<dbReference type="Proteomes" id="UP000095286">
    <property type="component" value="Unplaced"/>
</dbReference>
<protein>
    <submittedName>
        <fullName evidence="2">PNPLA domain-containing protein</fullName>
    </submittedName>
</protein>
<evidence type="ECO:0000313" key="1">
    <source>
        <dbReference type="Proteomes" id="UP000095286"/>
    </source>
</evidence>
<reference evidence="2" key="1">
    <citation type="submission" date="2016-11" db="UniProtKB">
        <authorList>
            <consortium name="WormBaseParasite"/>
        </authorList>
    </citation>
    <scope>IDENTIFICATION</scope>
    <source>
        <strain evidence="2">KR3021</strain>
    </source>
</reference>
<name>A0AC35TWF8_9BILA</name>